<gene>
    <name evidence="2" type="ORF">K3148_12125</name>
</gene>
<evidence type="ECO:0000313" key="3">
    <source>
        <dbReference type="Proteomes" id="UP000824281"/>
    </source>
</evidence>
<protein>
    <submittedName>
        <fullName evidence="2">Bifunctional alpha/beta hydrolase/OsmC family protein</fullName>
    </submittedName>
</protein>
<reference evidence="2 3" key="1">
    <citation type="submission" date="2021-08" db="EMBL/GenBank/DDBJ databases">
        <title>Comparative Genomics Analysis of the Genus Qipengyuania Reveals Extensive Genetic Diversity and Metabolic Versatility, Including the Description of Fifteen Novel Species.</title>
        <authorList>
            <person name="Liu Y."/>
        </authorList>
    </citation>
    <scope>NUCLEOTIDE SEQUENCE [LARGE SCALE GENOMIC DNA]</scope>
    <source>
        <strain evidence="2 3">1NDH13</strain>
    </source>
</reference>
<feature type="domain" description="AB hydrolase-1" evidence="1">
    <location>
        <begin position="32"/>
        <end position="272"/>
    </location>
</feature>
<dbReference type="InterPro" id="IPR015946">
    <property type="entry name" value="KH_dom-like_a/b"/>
</dbReference>
<keyword evidence="2" id="KW-0378">Hydrolase</keyword>
<dbReference type="RefSeq" id="WP_221425022.1">
    <property type="nucleotide sequence ID" value="NZ_CP081295.1"/>
</dbReference>
<dbReference type="SUPFAM" id="SSF82784">
    <property type="entry name" value="OsmC-like"/>
    <property type="match status" value="1"/>
</dbReference>
<proteinExistence type="predicted"/>
<dbReference type="Pfam" id="PF12697">
    <property type="entry name" value="Abhydrolase_6"/>
    <property type="match status" value="1"/>
</dbReference>
<dbReference type="GO" id="GO:0016787">
    <property type="term" value="F:hydrolase activity"/>
    <property type="evidence" value="ECO:0007669"/>
    <property type="project" value="UniProtKB-KW"/>
</dbReference>
<accession>A0ABX8ZKQ0</accession>
<keyword evidence="3" id="KW-1185">Reference proteome</keyword>
<dbReference type="InterPro" id="IPR000073">
    <property type="entry name" value="AB_hydrolase_1"/>
</dbReference>
<dbReference type="PANTHER" id="PTHR39624:SF2">
    <property type="entry name" value="OSMC-LIKE PROTEIN"/>
    <property type="match status" value="1"/>
</dbReference>
<organism evidence="2 3">
    <name type="scientific">Qipengyuania aurantiaca</name>
    <dbReference type="NCBI Taxonomy" id="2867233"/>
    <lineage>
        <taxon>Bacteria</taxon>
        <taxon>Pseudomonadati</taxon>
        <taxon>Pseudomonadota</taxon>
        <taxon>Alphaproteobacteria</taxon>
        <taxon>Sphingomonadales</taxon>
        <taxon>Erythrobacteraceae</taxon>
        <taxon>Qipengyuania</taxon>
    </lineage>
</organism>
<evidence type="ECO:0000313" key="2">
    <source>
        <dbReference type="EMBL" id="QZD89541.1"/>
    </source>
</evidence>
<evidence type="ECO:0000259" key="1">
    <source>
        <dbReference type="Pfam" id="PF12697"/>
    </source>
</evidence>
<dbReference type="Gene3D" id="3.40.50.1820">
    <property type="entry name" value="alpha/beta hydrolase"/>
    <property type="match status" value="1"/>
</dbReference>
<dbReference type="Gene3D" id="3.30.300.20">
    <property type="match status" value="1"/>
</dbReference>
<dbReference type="InterPro" id="IPR036102">
    <property type="entry name" value="OsmC/Ohrsf"/>
</dbReference>
<dbReference type="PANTHER" id="PTHR39624">
    <property type="entry name" value="PROTEIN INVOLVED IN RIMO-MEDIATED BETA-METHYLTHIOLATION OF RIBOSOMAL PROTEIN S12 YCAO"/>
    <property type="match status" value="1"/>
</dbReference>
<name>A0ABX8ZKQ0_9SPHN</name>
<sequence length="406" mass="43733">MPTENITIPTDAGHELTGSLELPTGLVRGAALFAHCFTCTKNSKAAVAISRALAREGIATLRFDFTGLGGSGGDFGRAGFAVDVSDLVAAAEDVLDRFAQPILLIGHSLGGAAVLAAADDIGFDKIAAIATIGAPSDIPHVLANIEGDIEAIREAGQGEVRIGGREFTLGREFVEKVENTDLLAEVARLRKPLMFLHSPIDDVVGIEHASALFQGAKHPKSFVSLEGADHLLLCEEDAQFVASVIAGWAHRYLPMREDWPMPEKGVVTCMGHGKFGTEIHTTSHRFIADEPKSYGGDDTGPTPYDLLLGALGACTSMTMKMYADRKDWPLEGVEIHLTHSRDHAKDCKECLAEEDGMPHQLLTREITITGDKLDADQRQRLLEIADKCPVHKTLEGRISVETRLVD</sequence>
<dbReference type="Pfam" id="PF02566">
    <property type="entry name" value="OsmC"/>
    <property type="match status" value="1"/>
</dbReference>
<dbReference type="InterPro" id="IPR003718">
    <property type="entry name" value="OsmC/Ohr_fam"/>
</dbReference>
<dbReference type="Proteomes" id="UP000824281">
    <property type="component" value="Chromosome"/>
</dbReference>
<dbReference type="EMBL" id="CP081295">
    <property type="protein sequence ID" value="QZD89541.1"/>
    <property type="molecule type" value="Genomic_DNA"/>
</dbReference>
<dbReference type="InterPro" id="IPR029058">
    <property type="entry name" value="AB_hydrolase_fold"/>
</dbReference>
<dbReference type="SUPFAM" id="SSF53474">
    <property type="entry name" value="alpha/beta-Hydrolases"/>
    <property type="match status" value="1"/>
</dbReference>